<dbReference type="Proteomes" id="UP000008370">
    <property type="component" value="Unassembled WGS sequence"/>
</dbReference>
<keyword evidence="5" id="KW-1185">Reference proteome</keyword>
<dbReference type="SUPFAM" id="SSF51735">
    <property type="entry name" value="NAD(P)-binding Rossmann-fold domains"/>
    <property type="match status" value="1"/>
</dbReference>
<organism evidence="4 5">
    <name type="scientific">Phanerochaete carnosa (strain HHB-10118-sp)</name>
    <name type="common">White-rot fungus</name>
    <name type="synonym">Peniophora carnosa</name>
    <dbReference type="NCBI Taxonomy" id="650164"/>
    <lineage>
        <taxon>Eukaryota</taxon>
        <taxon>Fungi</taxon>
        <taxon>Dikarya</taxon>
        <taxon>Basidiomycota</taxon>
        <taxon>Agaricomycotina</taxon>
        <taxon>Agaricomycetes</taxon>
        <taxon>Polyporales</taxon>
        <taxon>Phanerochaetaceae</taxon>
        <taxon>Phanerochaete</taxon>
    </lineage>
</organism>
<dbReference type="OrthoDB" id="9997102at2759"/>
<comment type="similarity">
    <text evidence="1">Belongs to the NmrA-type oxidoreductase family.</text>
</comment>
<dbReference type="EMBL" id="JH930471">
    <property type="protein sequence ID" value="EKM57356.1"/>
    <property type="molecule type" value="Genomic_DNA"/>
</dbReference>
<evidence type="ECO:0000313" key="4">
    <source>
        <dbReference type="EMBL" id="EKM57356.1"/>
    </source>
</evidence>
<evidence type="ECO:0000256" key="2">
    <source>
        <dbReference type="ARBA" id="ARBA00022857"/>
    </source>
</evidence>
<protein>
    <recommendedName>
        <fullName evidence="3">NmrA-like domain-containing protein</fullName>
    </recommendedName>
</protein>
<dbReference type="AlphaFoldDB" id="K5V452"/>
<dbReference type="InParanoid" id="K5V452"/>
<dbReference type="STRING" id="650164.K5V452"/>
<dbReference type="Gene3D" id="3.90.25.10">
    <property type="entry name" value="UDP-galactose 4-epimerase, domain 1"/>
    <property type="match status" value="1"/>
</dbReference>
<dbReference type="Gene3D" id="3.40.50.720">
    <property type="entry name" value="NAD(P)-binding Rossmann-like Domain"/>
    <property type="match status" value="1"/>
</dbReference>
<feature type="domain" description="NmrA-like" evidence="3">
    <location>
        <begin position="4"/>
        <end position="251"/>
    </location>
</feature>
<dbReference type="GO" id="GO:0005634">
    <property type="term" value="C:nucleus"/>
    <property type="evidence" value="ECO:0007669"/>
    <property type="project" value="TreeGrafter"/>
</dbReference>
<dbReference type="InterPro" id="IPR008030">
    <property type="entry name" value="NmrA-like"/>
</dbReference>
<dbReference type="InterPro" id="IPR036291">
    <property type="entry name" value="NAD(P)-bd_dom_sf"/>
</dbReference>
<dbReference type="PANTHER" id="PTHR42748:SF7">
    <property type="entry name" value="NMRA LIKE REDOX SENSOR 1-RELATED"/>
    <property type="match status" value="1"/>
</dbReference>
<dbReference type="GeneID" id="18911046"/>
<dbReference type="PANTHER" id="PTHR42748">
    <property type="entry name" value="NITROGEN METABOLITE REPRESSION PROTEIN NMRA FAMILY MEMBER"/>
    <property type="match status" value="1"/>
</dbReference>
<dbReference type="InterPro" id="IPR051164">
    <property type="entry name" value="NmrA-like_oxidored"/>
</dbReference>
<dbReference type="HOGENOM" id="CLU_007383_8_4_1"/>
<evidence type="ECO:0000259" key="3">
    <source>
        <dbReference type="Pfam" id="PF05368"/>
    </source>
</evidence>
<dbReference type="KEGG" id="pco:PHACADRAFT_194911"/>
<sequence>MTPRKILVVGATGKQGSAFTRAAITANGSVESDHSFHLIALTRNASSPAARELTALGDSTTVVSADVNDANSVRKVFEDEKVKPEGGIWGVFMVLAFPGLGADASGEEAQGKMIADLAREYNVHHLIYSSAERAHESRDEHATLSYLAKVNIEKHIKSKQGLSWTILRPVFFMENFDGLIGRVTFSVLQVGLKKDTRLQLIAADDIGNVAFAVMRSPDAYAGQCIVVVGDALSTQEIAASYTRGAGRAIPTIPNMLASTLKATNKHTRGVVEAVENAHADRIEYGVKYEDLIAKCREIYPGMHSFESWAKVHNPKAERKEGWNGVSLKGLLSGSL</sequence>
<name>K5V452_PHACS</name>
<dbReference type="Pfam" id="PF05368">
    <property type="entry name" value="NmrA"/>
    <property type="match status" value="1"/>
</dbReference>
<evidence type="ECO:0000313" key="5">
    <source>
        <dbReference type="Proteomes" id="UP000008370"/>
    </source>
</evidence>
<accession>K5V452</accession>
<dbReference type="RefSeq" id="XP_007395167.1">
    <property type="nucleotide sequence ID" value="XM_007395105.1"/>
</dbReference>
<keyword evidence="2" id="KW-0521">NADP</keyword>
<evidence type="ECO:0000256" key="1">
    <source>
        <dbReference type="ARBA" id="ARBA00006328"/>
    </source>
</evidence>
<gene>
    <name evidence="4" type="ORF">PHACADRAFT_194911</name>
</gene>
<reference evidence="4 5" key="1">
    <citation type="journal article" date="2012" name="BMC Genomics">
        <title>Comparative genomics of the white-rot fungi, Phanerochaete carnosa and P. chrysosporium, to elucidate the genetic basis of the distinct wood types they colonize.</title>
        <authorList>
            <person name="Suzuki H."/>
            <person name="MacDonald J."/>
            <person name="Syed K."/>
            <person name="Salamov A."/>
            <person name="Hori C."/>
            <person name="Aerts A."/>
            <person name="Henrissat B."/>
            <person name="Wiebenga A."/>
            <person name="vanKuyk P.A."/>
            <person name="Barry K."/>
            <person name="Lindquist E."/>
            <person name="LaButti K."/>
            <person name="Lapidus A."/>
            <person name="Lucas S."/>
            <person name="Coutinho P."/>
            <person name="Gong Y."/>
            <person name="Samejima M."/>
            <person name="Mahadevan R."/>
            <person name="Abou-Zaid M."/>
            <person name="de Vries R.P."/>
            <person name="Igarashi K."/>
            <person name="Yadav J.S."/>
            <person name="Grigoriev I.V."/>
            <person name="Master E.R."/>
        </authorList>
    </citation>
    <scope>NUCLEOTIDE SEQUENCE [LARGE SCALE GENOMIC DNA]</scope>
    <source>
        <strain evidence="4 5">HHB-10118-sp</strain>
    </source>
</reference>
<proteinExistence type="inferred from homology"/>